<comment type="caution">
    <text evidence="7">The sequence shown here is derived from an EMBL/GenBank/DDBJ whole genome shotgun (WGS) entry which is preliminary data.</text>
</comment>
<dbReference type="PRINTS" id="PR00862">
    <property type="entry name" value="PROLIGOPTASE"/>
</dbReference>
<dbReference type="PANTHER" id="PTHR11757">
    <property type="entry name" value="PROTEASE FAMILY S9A OLIGOPEPTIDASE"/>
    <property type="match status" value="1"/>
</dbReference>
<dbReference type="Pfam" id="PF00326">
    <property type="entry name" value="Peptidase_S9"/>
    <property type="match status" value="1"/>
</dbReference>
<keyword evidence="2" id="KW-0645">Protease</keyword>
<dbReference type="InterPro" id="IPR023302">
    <property type="entry name" value="Pept_S9A_N"/>
</dbReference>
<dbReference type="InterPro" id="IPR002470">
    <property type="entry name" value="Peptidase_S9A"/>
</dbReference>
<evidence type="ECO:0000256" key="3">
    <source>
        <dbReference type="ARBA" id="ARBA00022801"/>
    </source>
</evidence>
<feature type="domain" description="Peptidase S9A N-terminal" evidence="6">
    <location>
        <begin position="21"/>
        <end position="425"/>
    </location>
</feature>
<proteinExistence type="inferred from homology"/>
<evidence type="ECO:0000259" key="5">
    <source>
        <dbReference type="Pfam" id="PF00326"/>
    </source>
</evidence>
<dbReference type="PANTHER" id="PTHR11757:SF19">
    <property type="entry name" value="PROLYL ENDOPEPTIDASE-LIKE"/>
    <property type="match status" value="1"/>
</dbReference>
<feature type="domain" description="Peptidase S9 prolyl oligopeptidase catalytic" evidence="5">
    <location>
        <begin position="491"/>
        <end position="705"/>
    </location>
</feature>
<evidence type="ECO:0000256" key="2">
    <source>
        <dbReference type="ARBA" id="ARBA00022670"/>
    </source>
</evidence>
<name>A0ABR6RJ12_9BURK</name>
<dbReference type="GO" id="GO:0004252">
    <property type="term" value="F:serine-type endopeptidase activity"/>
    <property type="evidence" value="ECO:0007669"/>
    <property type="project" value="UniProtKB-EC"/>
</dbReference>
<dbReference type="Pfam" id="PF02897">
    <property type="entry name" value="Peptidase_S9_N"/>
    <property type="match status" value="1"/>
</dbReference>
<dbReference type="SUPFAM" id="SSF53474">
    <property type="entry name" value="alpha/beta-Hydrolases"/>
    <property type="match status" value="1"/>
</dbReference>
<dbReference type="Gene3D" id="3.40.50.1820">
    <property type="entry name" value="alpha/beta hydrolase"/>
    <property type="match status" value="1"/>
</dbReference>
<dbReference type="InterPro" id="IPR001375">
    <property type="entry name" value="Peptidase_S9_cat"/>
</dbReference>
<evidence type="ECO:0000256" key="1">
    <source>
        <dbReference type="ARBA" id="ARBA00005228"/>
    </source>
</evidence>
<organism evidence="7 8">
    <name type="scientific">Comamonas odontotermitis</name>
    <dbReference type="NCBI Taxonomy" id="379895"/>
    <lineage>
        <taxon>Bacteria</taxon>
        <taxon>Pseudomonadati</taxon>
        <taxon>Pseudomonadota</taxon>
        <taxon>Betaproteobacteria</taxon>
        <taxon>Burkholderiales</taxon>
        <taxon>Comamonadaceae</taxon>
        <taxon>Comamonas</taxon>
    </lineage>
</organism>
<dbReference type="EC" id="3.4.21.83" evidence="7"/>
<evidence type="ECO:0000259" key="6">
    <source>
        <dbReference type="Pfam" id="PF02897"/>
    </source>
</evidence>
<reference evidence="7 8" key="1">
    <citation type="submission" date="2020-08" db="EMBL/GenBank/DDBJ databases">
        <title>Functional genomics of gut bacteria from endangered species of beetles.</title>
        <authorList>
            <person name="Carlos-Shanley C."/>
        </authorList>
    </citation>
    <scope>NUCLEOTIDE SEQUENCE [LARGE SCALE GENOMIC DNA]</scope>
    <source>
        <strain evidence="7 8">S00124</strain>
    </source>
</reference>
<protein>
    <submittedName>
        <fullName evidence="7">Oligopeptidase B</fullName>
        <ecNumber evidence="7">3.4.21.83</ecNumber>
    </submittedName>
</protein>
<sequence length="717" mass="79034">MIANRAEADKPAPGWPMLAVPQAPREDHVIEQLGRIRNDEFAWMKFVPATGTRTMENLPPRLGQHLQAERNYAQQLLQPLAASAQAFYKAMAAHVRSVEQAPAAASARAPGGWSYSVEPSAALGHKRFVRRHADGRVQALVDEAERAAGHAYYRAAEHQASPDERYFIWAEDVIGNDRHRICMLDTQTGSTRVLVPEDAFGYGGLVFSPSSQHVFWIWRDAHSRPSRLYRTPVAGGSTELVYEEHDPALFMKVARTAANGYVAVTLFGPDTSEVRLIAADAECAPPRILRERERGIRYEINEWDGGLIALTNVDGASDRQILRMESAFASAAPEPLVPHRHGVPIIAMQPFAAALVRLERVDGLHRVVLLRPDGHEMVIAFTEPSYVLEMPLAQPWDATHVRISHQTLAQPLRWLQVRLSDGQVSEVERESYSGLDSDRYLVERMHAVADDGQLVPITLLSRKDRAGSPLQPLPLLLTGYGAYGIAYEPGFSLPALAWADAGYRYAIAHVRGGSEKGYDWYQGGCREDKRNSMSDFLACAQHLQRMGYSTPEQTVSHGVSAGGLLVCGAANMRPDLWAGVMAQVPFVDMLNTMSDAGHPLVPLLRPDWGDPLADQNAYDAMAAISPYENVRAAAYPPVLCTAGLKDDRVPYWEPAKLLANIRRYSTSNAPALLLLNPDSGHQESDQPQSVLQQAAQLWAFAEHCIRTAGAADKHTGR</sequence>
<evidence type="ECO:0000256" key="4">
    <source>
        <dbReference type="ARBA" id="ARBA00022825"/>
    </source>
</evidence>
<keyword evidence="3 7" id="KW-0378">Hydrolase</keyword>
<dbReference type="SUPFAM" id="SSF50993">
    <property type="entry name" value="Peptidase/esterase 'gauge' domain"/>
    <property type="match status" value="1"/>
</dbReference>
<evidence type="ECO:0000313" key="8">
    <source>
        <dbReference type="Proteomes" id="UP000562492"/>
    </source>
</evidence>
<dbReference type="EMBL" id="JACHKZ010000023">
    <property type="protein sequence ID" value="MBB6579124.1"/>
    <property type="molecule type" value="Genomic_DNA"/>
</dbReference>
<accession>A0ABR6RJ12</accession>
<dbReference type="InterPro" id="IPR051543">
    <property type="entry name" value="Serine_Peptidase_S9A"/>
</dbReference>
<dbReference type="InterPro" id="IPR029058">
    <property type="entry name" value="AB_hydrolase_fold"/>
</dbReference>
<comment type="similarity">
    <text evidence="1">Belongs to the peptidase S9A family.</text>
</comment>
<gene>
    <name evidence="7" type="ORF">HNP33_003234</name>
</gene>
<dbReference type="Gene3D" id="2.130.10.120">
    <property type="entry name" value="Prolyl oligopeptidase, N-terminal domain"/>
    <property type="match status" value="1"/>
</dbReference>
<evidence type="ECO:0000313" key="7">
    <source>
        <dbReference type="EMBL" id="MBB6579124.1"/>
    </source>
</evidence>
<keyword evidence="8" id="KW-1185">Reference proteome</keyword>
<keyword evidence="4" id="KW-0720">Serine protease</keyword>
<dbReference type="Proteomes" id="UP000562492">
    <property type="component" value="Unassembled WGS sequence"/>
</dbReference>